<protein>
    <recommendedName>
        <fullName evidence="2">S1 motif domain-containing protein</fullName>
    </recommendedName>
</protein>
<dbReference type="RefSeq" id="WP_110394879.1">
    <property type="nucleotide sequence ID" value="NZ_JBHUHB010000001.1"/>
</dbReference>
<dbReference type="InterPro" id="IPR048587">
    <property type="entry name" value="CvfB_S1_3rd"/>
</dbReference>
<feature type="domain" description="S1 motif" evidence="2">
    <location>
        <begin position="154"/>
        <end position="214"/>
    </location>
</feature>
<dbReference type="Gene3D" id="1.10.10.10">
    <property type="entry name" value="Winged helix-like DNA-binding domain superfamily/Winged helix DNA-binding domain"/>
    <property type="match status" value="1"/>
</dbReference>
<dbReference type="InterPro" id="IPR048588">
    <property type="entry name" value="CvfB_S1_2nd"/>
</dbReference>
<evidence type="ECO:0000313" key="4">
    <source>
        <dbReference type="Proteomes" id="UP000247978"/>
    </source>
</evidence>
<evidence type="ECO:0000256" key="1">
    <source>
        <dbReference type="PIRNR" id="PIRNR012524"/>
    </source>
</evidence>
<comment type="similarity">
    <text evidence="1">Belongs to the CvfB family.</text>
</comment>
<dbReference type="Gene3D" id="2.40.50.140">
    <property type="entry name" value="Nucleic acid-binding proteins"/>
    <property type="match status" value="2"/>
</dbReference>
<dbReference type="Pfam" id="PF17783">
    <property type="entry name" value="WHD_CvfB"/>
    <property type="match status" value="1"/>
</dbReference>
<keyword evidence="4" id="KW-1185">Reference proteome</keyword>
<dbReference type="InterPro" id="IPR039566">
    <property type="entry name" value="CvfB_S1_st"/>
</dbReference>
<dbReference type="PROSITE" id="PS50126">
    <property type="entry name" value="S1"/>
    <property type="match status" value="1"/>
</dbReference>
<dbReference type="Proteomes" id="UP000247978">
    <property type="component" value="Unassembled WGS sequence"/>
</dbReference>
<dbReference type="SUPFAM" id="SSF50249">
    <property type="entry name" value="Nucleic acid-binding proteins"/>
    <property type="match status" value="1"/>
</dbReference>
<accession>A0A2V3W4U2</accession>
<dbReference type="Pfam" id="PF21191">
    <property type="entry name" value="CvfB_1st"/>
    <property type="match status" value="1"/>
</dbReference>
<dbReference type="PANTHER" id="PTHR37296">
    <property type="entry name" value="CONSERVED VIRULENCE FACTOR B"/>
    <property type="match status" value="1"/>
</dbReference>
<dbReference type="InterPro" id="IPR003029">
    <property type="entry name" value="S1_domain"/>
</dbReference>
<evidence type="ECO:0000313" key="3">
    <source>
        <dbReference type="EMBL" id="PXW88061.1"/>
    </source>
</evidence>
<dbReference type="PIRSF" id="PIRSF012524">
    <property type="entry name" value="YitL_S1"/>
    <property type="match status" value="1"/>
</dbReference>
<dbReference type="InterPro" id="IPR014464">
    <property type="entry name" value="CvfB_fam"/>
</dbReference>
<dbReference type="AlphaFoldDB" id="A0A2V3W4U2"/>
<dbReference type="Pfam" id="PF13509">
    <property type="entry name" value="S1_2"/>
    <property type="match status" value="1"/>
</dbReference>
<evidence type="ECO:0000259" key="2">
    <source>
        <dbReference type="PROSITE" id="PS50126"/>
    </source>
</evidence>
<dbReference type="PANTHER" id="PTHR37296:SF1">
    <property type="entry name" value="CONSERVED VIRULENCE FACTOR B"/>
    <property type="match status" value="1"/>
</dbReference>
<dbReference type="OrthoDB" id="9801597at2"/>
<dbReference type="InterPro" id="IPR040764">
    <property type="entry name" value="CvfB_WH"/>
</dbReference>
<dbReference type="Pfam" id="PF21543">
    <property type="entry name" value="CvfB_2nd"/>
    <property type="match status" value="1"/>
</dbReference>
<dbReference type="InterPro" id="IPR012340">
    <property type="entry name" value="NA-bd_OB-fold"/>
</dbReference>
<comment type="caution">
    <text evidence="3">The sequence shown here is derived from an EMBL/GenBank/DDBJ whole genome shotgun (WGS) entry which is preliminary data.</text>
</comment>
<gene>
    <name evidence="3" type="ORF">DFR56_104213</name>
</gene>
<proteinExistence type="inferred from homology"/>
<name>A0A2V3W4U2_9BACI</name>
<dbReference type="InterPro" id="IPR036388">
    <property type="entry name" value="WH-like_DNA-bd_sf"/>
</dbReference>
<reference evidence="3 4" key="1">
    <citation type="submission" date="2018-05" db="EMBL/GenBank/DDBJ databases">
        <title>Genomic Encyclopedia of Type Strains, Phase IV (KMG-IV): sequencing the most valuable type-strain genomes for metagenomic binning, comparative biology and taxonomic classification.</title>
        <authorList>
            <person name="Goeker M."/>
        </authorList>
    </citation>
    <scope>NUCLEOTIDE SEQUENCE [LARGE SCALE GENOMIC DNA]</scope>
    <source>
        <strain evidence="3 4">DSM 28556</strain>
    </source>
</reference>
<dbReference type="GO" id="GO:0003676">
    <property type="term" value="F:nucleic acid binding"/>
    <property type="evidence" value="ECO:0007669"/>
    <property type="project" value="InterPro"/>
</dbReference>
<sequence>MSKLPVGTIHTMRVTERTNEGFLLTKGTMKVLVPLDEKVQNSEIGAFIDVFLYTDKKKQLLATTTLPKVVVGLYDWAEVVDVIPHLGAFIDIGIGEDILIFSEDLPLFKSVWPKQGDKIYVTLKADSNNRLLAVPATERIFADLFGFAEEIELNESVSGHVIRVDREGTVMLTGENYRGFIHHTERTKEPRFGEYITGRVIEVKEDGTLNVSLLPLKHERMADDAEKILAVLQEADGEIAFNDKSDPAEIRHTFQMSKSAFKRALGRLMKERKIEQRDGKTFLL</sequence>
<organism evidence="3 4">
    <name type="scientific">Pseudogracilibacillus auburnensis</name>
    <dbReference type="NCBI Taxonomy" id="1494959"/>
    <lineage>
        <taxon>Bacteria</taxon>
        <taxon>Bacillati</taxon>
        <taxon>Bacillota</taxon>
        <taxon>Bacilli</taxon>
        <taxon>Bacillales</taxon>
        <taxon>Bacillaceae</taxon>
        <taxon>Pseudogracilibacillus</taxon>
    </lineage>
</organism>
<dbReference type="EMBL" id="QJJQ01000004">
    <property type="protein sequence ID" value="PXW88061.1"/>
    <property type="molecule type" value="Genomic_DNA"/>
</dbReference>